<reference evidence="2" key="1">
    <citation type="submission" date="2023-07" db="EMBL/GenBank/DDBJ databases">
        <title>Genomic Encyclopedia of Type Strains, Phase IV (KMG-IV): sequencing the most valuable type-strain genomes for metagenomic binning, comparative biology and taxonomic classification.</title>
        <authorList>
            <person name="Goeker M."/>
        </authorList>
    </citation>
    <scope>NUCLEOTIDE SEQUENCE [LARGE SCALE GENOMIC DNA]</scope>
    <source>
        <strain evidence="2">JSM 076093</strain>
    </source>
</reference>
<evidence type="ECO:0000313" key="2">
    <source>
        <dbReference type="EMBL" id="MDQ0483500.1"/>
    </source>
</evidence>
<comment type="caution">
    <text evidence="2">The sequence shown here is derived from an EMBL/GenBank/DDBJ whole genome shotgun (WGS) entry which is preliminary data.</text>
</comment>
<accession>A0ABU0K2C7</accession>
<keyword evidence="1" id="KW-0472">Membrane</keyword>
<keyword evidence="1" id="KW-1133">Transmembrane helix</keyword>
<evidence type="ECO:0000313" key="3">
    <source>
        <dbReference type="Proteomes" id="UP001226720"/>
    </source>
</evidence>
<feature type="transmembrane region" description="Helical" evidence="1">
    <location>
        <begin position="6"/>
        <end position="24"/>
    </location>
</feature>
<dbReference type="Proteomes" id="UP001226720">
    <property type="component" value="Unassembled WGS sequence"/>
</dbReference>
<evidence type="ECO:0000256" key="1">
    <source>
        <dbReference type="SAM" id="Phobius"/>
    </source>
</evidence>
<name>A0ABU0K2C7_9BACL</name>
<keyword evidence="3" id="KW-1185">Reference proteome</keyword>
<sequence>MSFIMDVLYGVGIVFLLIVGLYFVDLFRKK</sequence>
<protein>
    <submittedName>
        <fullName evidence="2">Uncharacterized protein</fullName>
    </submittedName>
</protein>
<gene>
    <name evidence="2" type="ORF">QO000_002482</name>
</gene>
<organism evidence="2 3">
    <name type="scientific">Guptibacillus hwajinpoensis</name>
    <dbReference type="NCBI Taxonomy" id="208199"/>
    <lineage>
        <taxon>Bacteria</taxon>
        <taxon>Bacillati</taxon>
        <taxon>Bacillota</taxon>
        <taxon>Bacilli</taxon>
        <taxon>Bacillales</taxon>
        <taxon>Guptibacillaceae</taxon>
        <taxon>Guptibacillus</taxon>
    </lineage>
</organism>
<keyword evidence="1" id="KW-0812">Transmembrane</keyword>
<dbReference type="EMBL" id="JAUSWM010000004">
    <property type="protein sequence ID" value="MDQ0483500.1"/>
    <property type="molecule type" value="Genomic_DNA"/>
</dbReference>
<proteinExistence type="predicted"/>